<keyword evidence="10 16" id="KW-0269">Exonuclease</keyword>
<evidence type="ECO:0000256" key="13">
    <source>
        <dbReference type="ARBA" id="ARBA00023204"/>
    </source>
</evidence>
<proteinExistence type="inferred from homology"/>
<dbReference type="GO" id="GO:0008408">
    <property type="term" value="F:3'-5' exonuclease activity"/>
    <property type="evidence" value="ECO:0007669"/>
    <property type="project" value="UniProtKB-UniRule"/>
</dbReference>
<evidence type="ECO:0000256" key="17">
    <source>
        <dbReference type="SAM" id="Coils"/>
    </source>
</evidence>
<evidence type="ECO:0000256" key="10">
    <source>
        <dbReference type="ARBA" id="ARBA00022839"/>
    </source>
</evidence>
<dbReference type="SUPFAM" id="SSF53098">
    <property type="entry name" value="Ribonuclease H-like"/>
    <property type="match status" value="1"/>
</dbReference>
<feature type="domain" description="DNA-directed DNA polymerase family A palm" evidence="20">
    <location>
        <begin position="668"/>
        <end position="875"/>
    </location>
</feature>
<dbReference type="Gene3D" id="3.30.70.370">
    <property type="match status" value="1"/>
</dbReference>
<name>A0A1Y6C3D2_9BACT</name>
<comment type="similarity">
    <text evidence="1 16">Belongs to the DNA polymerase type-A family.</text>
</comment>
<gene>
    <name evidence="16" type="primary">polA</name>
    <name evidence="21" type="ORF">SAMN06296036_110105</name>
</gene>
<dbReference type="InterPro" id="IPR002562">
    <property type="entry name" value="3'-5'_exonuclease_dom"/>
</dbReference>
<evidence type="ECO:0000256" key="9">
    <source>
        <dbReference type="ARBA" id="ARBA00022801"/>
    </source>
</evidence>
<dbReference type="CDD" id="cd09859">
    <property type="entry name" value="PIN_53EXO"/>
    <property type="match status" value="1"/>
</dbReference>
<dbReference type="CDD" id="cd09898">
    <property type="entry name" value="H3TH_53EXO"/>
    <property type="match status" value="1"/>
</dbReference>
<evidence type="ECO:0000259" key="20">
    <source>
        <dbReference type="SMART" id="SM00482"/>
    </source>
</evidence>
<dbReference type="InterPro" id="IPR018320">
    <property type="entry name" value="DNA_polymerase_1"/>
</dbReference>
<keyword evidence="8 16" id="KW-0227">DNA damage</keyword>
<dbReference type="Proteomes" id="UP000192907">
    <property type="component" value="Unassembled WGS sequence"/>
</dbReference>
<evidence type="ECO:0000256" key="4">
    <source>
        <dbReference type="ARBA" id="ARBA00022679"/>
    </source>
</evidence>
<dbReference type="CDD" id="cd06139">
    <property type="entry name" value="DNA_polA_I_Ecoli_like_exo"/>
    <property type="match status" value="1"/>
</dbReference>
<dbReference type="PANTHER" id="PTHR10133">
    <property type="entry name" value="DNA POLYMERASE I"/>
    <property type="match status" value="1"/>
</dbReference>
<comment type="catalytic activity">
    <reaction evidence="14 16">
        <text>DNA(n) + a 2'-deoxyribonucleoside 5'-triphosphate = DNA(n+1) + diphosphate</text>
        <dbReference type="Rhea" id="RHEA:22508"/>
        <dbReference type="Rhea" id="RHEA-COMP:17339"/>
        <dbReference type="Rhea" id="RHEA-COMP:17340"/>
        <dbReference type="ChEBI" id="CHEBI:33019"/>
        <dbReference type="ChEBI" id="CHEBI:61560"/>
        <dbReference type="ChEBI" id="CHEBI:173112"/>
        <dbReference type="EC" id="2.7.7.7"/>
    </reaction>
</comment>
<dbReference type="SUPFAM" id="SSF88723">
    <property type="entry name" value="PIN domain-like"/>
    <property type="match status" value="1"/>
</dbReference>
<dbReference type="InterPro" id="IPR020046">
    <property type="entry name" value="5-3_exonucl_a-hlix_arch_N"/>
</dbReference>
<evidence type="ECO:0000259" key="18">
    <source>
        <dbReference type="SMART" id="SM00474"/>
    </source>
</evidence>
<dbReference type="NCBIfam" id="NF004397">
    <property type="entry name" value="PRK05755.1"/>
    <property type="match status" value="1"/>
</dbReference>
<sequence length="911" mass="102145">MTKRRLFVVDAMALAFRSYHAFQRPLTTSSGLPTQAVYGSLMFLMNLIEKERPDYLVIATDSREKTFRHERFEAYKANRSDMPEDLAIQLPHLFKAFEALGCKLLKEPGLEADDLIGSLVRQVKQDGLESYIVSGDKDFMQLVDDATYLYAPKKGGEFVLYNEAAVIDKYGVRPDQIIDMLALMGDSADNVPGVAGIGEKGAAKLIQKYDSLEGIYENLDDITNKRQKNGLESSRDSAFLSQELVTIKIDAELPYTLDDLCCLPDNALRSDALLELTQELELRTLTKRVQDRREAASSAQEKDLPFVQDQDRDSVDYQLINEPETVQEFLNKLKQQDVFCVDTETTGLDISSDTPIGISISWQAEQAFYIPLNQDQKADLAHLKQELQSVLSNPKVTKVGHNIKFDWQMLHNTGLTLSGPFADTMIASHILHATERSHSLDACCARYLNYKKIPTTDLLGKTGTMVDVPIADLSRYACEDADLCLQLYQHLLPKIKGSSLETIFSDIEMPLIPVIAKMEQAGVYVDRQSLAEQSEELETRSEELKKQIYELAGEEFNIQSPKQLQAILFEKLAIHEELGIKRIKKTKSGYSTDVSVLEKLSAHPLPKALLEFRVVSKLKSTYIDSLPKMISAQSDRLHASFHQTGTATGRLSSSEPNLQNIPIRTPLGRRVREAFRSPEEDWVMVSADYSQIELRVLASLSKDENLKQAFVDDADIHTATAASIFGVDPEDVSHEQRSQAKAINFGIIYGMGPQRLARETGVSTKEAKTFIEKYFARYPHIKGYIDKSISFAKEHEYTETLTGRRRPLPEINSSDRLGLANAQNIAINSPVQGTAADLIKIAMVKIQKKLDDSQLSAKMLMQVHDELVFECPRSELEALQTIIKKSMETAMDIGVPLKVAIGYGTNWLEAH</sequence>
<feature type="coiled-coil region" evidence="17">
    <location>
        <begin position="527"/>
        <end position="554"/>
    </location>
</feature>
<dbReference type="PROSITE" id="PS00447">
    <property type="entry name" value="DNA_POLYMERASE_A"/>
    <property type="match status" value="1"/>
</dbReference>
<dbReference type="SMART" id="SM00475">
    <property type="entry name" value="53EXOc"/>
    <property type="match status" value="1"/>
</dbReference>
<evidence type="ECO:0000256" key="3">
    <source>
        <dbReference type="ARBA" id="ARBA00020311"/>
    </source>
</evidence>
<dbReference type="InterPro" id="IPR020045">
    <property type="entry name" value="DNA_polI_H3TH"/>
</dbReference>
<dbReference type="InterPro" id="IPR008918">
    <property type="entry name" value="HhH2"/>
</dbReference>
<evidence type="ECO:0000256" key="16">
    <source>
        <dbReference type="RuleBase" id="RU004460"/>
    </source>
</evidence>
<evidence type="ECO:0000313" key="22">
    <source>
        <dbReference type="Proteomes" id="UP000192907"/>
    </source>
</evidence>
<dbReference type="AlphaFoldDB" id="A0A1Y6C3D2"/>
<dbReference type="SUPFAM" id="SSF56672">
    <property type="entry name" value="DNA/RNA polymerases"/>
    <property type="match status" value="1"/>
</dbReference>
<protein>
    <recommendedName>
        <fullName evidence="3 15">DNA polymerase I</fullName>
        <ecNumber evidence="2 15">2.7.7.7</ecNumber>
    </recommendedName>
</protein>
<keyword evidence="5 16" id="KW-0548">Nucleotidyltransferase</keyword>
<dbReference type="Gene3D" id="3.40.50.1010">
    <property type="entry name" value="5'-nuclease"/>
    <property type="match status" value="1"/>
</dbReference>
<keyword evidence="11 16" id="KW-0239">DNA-directed DNA polymerase</keyword>
<evidence type="ECO:0000256" key="12">
    <source>
        <dbReference type="ARBA" id="ARBA00023125"/>
    </source>
</evidence>
<dbReference type="STRING" id="1513793.SAMN06296036_110105"/>
<evidence type="ECO:0000259" key="19">
    <source>
        <dbReference type="SMART" id="SM00475"/>
    </source>
</evidence>
<feature type="domain" description="5'-3' exonuclease" evidence="19">
    <location>
        <begin position="3"/>
        <end position="263"/>
    </location>
</feature>
<dbReference type="OrthoDB" id="5287280at2"/>
<keyword evidence="12 16" id="KW-0238">DNA-binding</keyword>
<dbReference type="GO" id="GO:0006302">
    <property type="term" value="P:double-strand break repair"/>
    <property type="evidence" value="ECO:0007669"/>
    <property type="project" value="TreeGrafter"/>
</dbReference>
<organism evidence="21 22">
    <name type="scientific">Pseudobacteriovorax antillogorgiicola</name>
    <dbReference type="NCBI Taxonomy" id="1513793"/>
    <lineage>
        <taxon>Bacteria</taxon>
        <taxon>Pseudomonadati</taxon>
        <taxon>Bdellovibrionota</taxon>
        <taxon>Oligoflexia</taxon>
        <taxon>Oligoflexales</taxon>
        <taxon>Pseudobacteriovoracaceae</taxon>
        <taxon>Pseudobacteriovorax</taxon>
    </lineage>
</organism>
<dbReference type="SMART" id="SM00279">
    <property type="entry name" value="HhH2"/>
    <property type="match status" value="1"/>
</dbReference>
<dbReference type="FunFam" id="1.20.1060.10:FF:000001">
    <property type="entry name" value="DNA polymerase I"/>
    <property type="match status" value="1"/>
</dbReference>
<keyword evidence="7" id="KW-0540">Nuclease</keyword>
<comment type="function">
    <text evidence="16">In addition to polymerase activity, this DNA polymerase exhibits 3'-5' and 5'-3' exonuclease activity.</text>
</comment>
<dbReference type="EC" id="2.7.7.7" evidence="2 15"/>
<dbReference type="GO" id="GO:0008409">
    <property type="term" value="F:5'-3' exonuclease activity"/>
    <property type="evidence" value="ECO:0007669"/>
    <property type="project" value="UniProtKB-UniRule"/>
</dbReference>
<dbReference type="NCBIfam" id="TIGR00593">
    <property type="entry name" value="pola"/>
    <property type="match status" value="1"/>
</dbReference>
<dbReference type="InterPro" id="IPR001098">
    <property type="entry name" value="DNA-dir_DNA_pol_A_palm_dom"/>
</dbReference>
<evidence type="ECO:0000256" key="1">
    <source>
        <dbReference type="ARBA" id="ARBA00007705"/>
    </source>
</evidence>
<dbReference type="InterPro" id="IPR036397">
    <property type="entry name" value="RNaseH_sf"/>
</dbReference>
<dbReference type="GO" id="GO:0003677">
    <property type="term" value="F:DNA binding"/>
    <property type="evidence" value="ECO:0007669"/>
    <property type="project" value="UniProtKB-UniRule"/>
</dbReference>
<reference evidence="22" key="1">
    <citation type="submission" date="2017-04" db="EMBL/GenBank/DDBJ databases">
        <authorList>
            <person name="Varghese N."/>
            <person name="Submissions S."/>
        </authorList>
    </citation>
    <scope>NUCLEOTIDE SEQUENCE [LARGE SCALE GENOMIC DNA]</scope>
    <source>
        <strain evidence="22">RKEM611</strain>
    </source>
</reference>
<dbReference type="InterPro" id="IPR019760">
    <property type="entry name" value="DNA-dir_DNA_pol_A_CS"/>
</dbReference>
<evidence type="ECO:0000256" key="11">
    <source>
        <dbReference type="ARBA" id="ARBA00022932"/>
    </source>
</evidence>
<dbReference type="Gene3D" id="1.20.1060.10">
    <property type="entry name" value="Taq DNA Polymerase, Chain T, domain 4"/>
    <property type="match status" value="1"/>
</dbReference>
<dbReference type="FunFam" id="1.10.150.20:FF:000003">
    <property type="entry name" value="DNA polymerase I"/>
    <property type="match status" value="1"/>
</dbReference>
<keyword evidence="13 16" id="KW-0234">DNA repair</keyword>
<evidence type="ECO:0000256" key="2">
    <source>
        <dbReference type="ARBA" id="ARBA00012417"/>
    </source>
</evidence>
<evidence type="ECO:0000256" key="5">
    <source>
        <dbReference type="ARBA" id="ARBA00022695"/>
    </source>
</evidence>
<evidence type="ECO:0000256" key="7">
    <source>
        <dbReference type="ARBA" id="ARBA00022722"/>
    </source>
</evidence>
<keyword evidence="17" id="KW-0175">Coiled coil</keyword>
<dbReference type="EMBL" id="FWZT01000010">
    <property type="protein sequence ID" value="SMF33884.1"/>
    <property type="molecule type" value="Genomic_DNA"/>
</dbReference>
<keyword evidence="22" id="KW-1185">Reference proteome</keyword>
<dbReference type="Gene3D" id="1.10.150.20">
    <property type="entry name" value="5' to 3' exonuclease, C-terminal subdomain"/>
    <property type="match status" value="2"/>
</dbReference>
<dbReference type="InterPro" id="IPR002421">
    <property type="entry name" value="5-3_exonuclease"/>
</dbReference>
<dbReference type="RefSeq" id="WP_132320840.1">
    <property type="nucleotide sequence ID" value="NZ_FWZT01000010.1"/>
</dbReference>
<dbReference type="InterPro" id="IPR036279">
    <property type="entry name" value="5-3_exonuclease_C_sf"/>
</dbReference>
<evidence type="ECO:0000256" key="6">
    <source>
        <dbReference type="ARBA" id="ARBA00022705"/>
    </source>
</evidence>
<keyword evidence="6 16" id="KW-0235">DNA replication</keyword>
<dbReference type="FunFam" id="1.10.150.20:FF:000002">
    <property type="entry name" value="DNA polymerase I"/>
    <property type="match status" value="1"/>
</dbReference>
<dbReference type="InterPro" id="IPR012337">
    <property type="entry name" value="RNaseH-like_sf"/>
</dbReference>
<dbReference type="InterPro" id="IPR029060">
    <property type="entry name" value="PIN-like_dom_sf"/>
</dbReference>
<dbReference type="Pfam" id="PF01367">
    <property type="entry name" value="5_3_exonuc"/>
    <property type="match status" value="1"/>
</dbReference>
<evidence type="ECO:0000256" key="15">
    <source>
        <dbReference type="NCBIfam" id="TIGR00593"/>
    </source>
</evidence>
<dbReference type="Pfam" id="PF01612">
    <property type="entry name" value="DNA_pol_A_exo1"/>
    <property type="match status" value="1"/>
</dbReference>
<dbReference type="SUPFAM" id="SSF47807">
    <property type="entry name" value="5' to 3' exonuclease, C-terminal subdomain"/>
    <property type="match status" value="1"/>
</dbReference>
<evidence type="ECO:0000313" key="21">
    <source>
        <dbReference type="EMBL" id="SMF33884.1"/>
    </source>
</evidence>
<dbReference type="Pfam" id="PF02739">
    <property type="entry name" value="5_3_exonuc_N"/>
    <property type="match status" value="1"/>
</dbReference>
<accession>A0A1Y6C3D2</accession>
<dbReference type="InterPro" id="IPR043502">
    <property type="entry name" value="DNA/RNA_pol_sf"/>
</dbReference>
<dbReference type="PRINTS" id="PR00868">
    <property type="entry name" value="DNAPOLI"/>
</dbReference>
<dbReference type="GO" id="GO:0006261">
    <property type="term" value="P:DNA-templated DNA replication"/>
    <property type="evidence" value="ECO:0007669"/>
    <property type="project" value="UniProtKB-UniRule"/>
</dbReference>
<dbReference type="Pfam" id="PF00476">
    <property type="entry name" value="DNA_pol_A"/>
    <property type="match status" value="1"/>
</dbReference>
<keyword evidence="9 16" id="KW-0378">Hydrolase</keyword>
<feature type="domain" description="3'-5' exonuclease" evidence="18">
    <location>
        <begin position="317"/>
        <end position="496"/>
    </location>
</feature>
<dbReference type="GO" id="GO:0003887">
    <property type="term" value="F:DNA-directed DNA polymerase activity"/>
    <property type="evidence" value="ECO:0007669"/>
    <property type="project" value="UniProtKB-UniRule"/>
</dbReference>
<keyword evidence="4 16" id="KW-0808">Transferase</keyword>
<evidence type="ECO:0000256" key="8">
    <source>
        <dbReference type="ARBA" id="ARBA00022763"/>
    </source>
</evidence>
<dbReference type="CDD" id="cd08637">
    <property type="entry name" value="DNA_pol_A_pol_I_C"/>
    <property type="match status" value="1"/>
</dbReference>
<evidence type="ECO:0000256" key="14">
    <source>
        <dbReference type="ARBA" id="ARBA00049244"/>
    </source>
</evidence>
<dbReference type="Gene3D" id="3.30.420.10">
    <property type="entry name" value="Ribonuclease H-like superfamily/Ribonuclease H"/>
    <property type="match status" value="1"/>
</dbReference>
<dbReference type="SMART" id="SM00474">
    <property type="entry name" value="35EXOc"/>
    <property type="match status" value="1"/>
</dbReference>
<dbReference type="PANTHER" id="PTHR10133:SF27">
    <property type="entry name" value="DNA POLYMERASE NU"/>
    <property type="match status" value="1"/>
</dbReference>
<dbReference type="InterPro" id="IPR002298">
    <property type="entry name" value="DNA_polymerase_A"/>
</dbReference>
<dbReference type="SMART" id="SM00482">
    <property type="entry name" value="POLAc"/>
    <property type="match status" value="1"/>
</dbReference>